<dbReference type="GO" id="GO:0005634">
    <property type="term" value="C:nucleus"/>
    <property type="evidence" value="ECO:0007669"/>
    <property type="project" value="UniProtKB-SubCell"/>
</dbReference>
<keyword evidence="9" id="KW-1185">Reference proteome</keyword>
<dbReference type="Proteomes" id="UP001055439">
    <property type="component" value="Chromosome 7"/>
</dbReference>
<evidence type="ECO:0000259" key="7">
    <source>
        <dbReference type="PROSITE" id="PS50811"/>
    </source>
</evidence>
<evidence type="ECO:0000256" key="3">
    <source>
        <dbReference type="ARBA" id="ARBA00023125"/>
    </source>
</evidence>
<dbReference type="InterPro" id="IPR003657">
    <property type="entry name" value="WRKY_dom"/>
</dbReference>
<proteinExistence type="predicted"/>
<keyword evidence="2" id="KW-0805">Transcription regulation</keyword>
<dbReference type="FunFam" id="2.20.25.80:FF:000003">
    <property type="entry name" value="WRKY transcription factor 57"/>
    <property type="match status" value="1"/>
</dbReference>
<dbReference type="PROSITE" id="PS50811">
    <property type="entry name" value="WRKY"/>
    <property type="match status" value="1"/>
</dbReference>
<evidence type="ECO:0000313" key="8">
    <source>
        <dbReference type="EMBL" id="URE14097.1"/>
    </source>
</evidence>
<feature type="compositionally biased region" description="Basic and acidic residues" evidence="6">
    <location>
        <begin position="65"/>
        <end position="74"/>
    </location>
</feature>
<dbReference type="PANTHER" id="PTHR31221:SF111">
    <property type="entry name" value="WRKY TRANSCRIPTION FACTOR 43-RELATED"/>
    <property type="match status" value="1"/>
</dbReference>
<evidence type="ECO:0000256" key="2">
    <source>
        <dbReference type="ARBA" id="ARBA00023015"/>
    </source>
</evidence>
<keyword evidence="4" id="KW-0804">Transcription</keyword>
<protein>
    <submittedName>
        <fullName evidence="8">WRKY</fullName>
    </submittedName>
</protein>
<name>A0A9E7GL04_9LILI</name>
<evidence type="ECO:0000313" key="9">
    <source>
        <dbReference type="Proteomes" id="UP001055439"/>
    </source>
</evidence>
<dbReference type="SUPFAM" id="SSF118290">
    <property type="entry name" value="WRKY DNA-binding domain"/>
    <property type="match status" value="1"/>
</dbReference>
<accession>A0A9E7GL04</accession>
<dbReference type="InterPro" id="IPR036576">
    <property type="entry name" value="WRKY_dom_sf"/>
</dbReference>
<evidence type="ECO:0000256" key="6">
    <source>
        <dbReference type="SAM" id="MobiDB-lite"/>
    </source>
</evidence>
<reference evidence="8" key="1">
    <citation type="submission" date="2022-05" db="EMBL/GenBank/DDBJ databases">
        <title>The Musa troglodytarum L. genome provides insights into the mechanism of non-climacteric behaviour and enrichment of carotenoids.</title>
        <authorList>
            <person name="Wang J."/>
        </authorList>
    </citation>
    <scope>NUCLEOTIDE SEQUENCE</scope>
    <source>
        <tissue evidence="8">Leaf</tissue>
    </source>
</reference>
<feature type="region of interest" description="Disordered" evidence="6">
    <location>
        <begin position="18"/>
        <end position="82"/>
    </location>
</feature>
<organism evidence="8 9">
    <name type="scientific">Musa troglodytarum</name>
    <name type="common">fe'i banana</name>
    <dbReference type="NCBI Taxonomy" id="320322"/>
    <lineage>
        <taxon>Eukaryota</taxon>
        <taxon>Viridiplantae</taxon>
        <taxon>Streptophyta</taxon>
        <taxon>Embryophyta</taxon>
        <taxon>Tracheophyta</taxon>
        <taxon>Spermatophyta</taxon>
        <taxon>Magnoliopsida</taxon>
        <taxon>Liliopsida</taxon>
        <taxon>Zingiberales</taxon>
        <taxon>Musaceae</taxon>
        <taxon>Musa</taxon>
    </lineage>
</organism>
<dbReference type="EMBL" id="CP097509">
    <property type="protein sequence ID" value="URE14097.1"/>
    <property type="molecule type" value="Genomic_DNA"/>
</dbReference>
<evidence type="ECO:0000256" key="1">
    <source>
        <dbReference type="ARBA" id="ARBA00004123"/>
    </source>
</evidence>
<sequence length="180" mass="20509">MEPSPHFPCLSHQIASPSAARNCPSDPYNPPEQQAEHLSFASGEPSGVDWAPLLLPRPTQEGEDEAGREKERSSRRTRKVVSRPRFAFRTRSANDVLDDGYRWRKYGQKAVKNSMYPRSYYRCTHHTCNVKKQVQRMTEDTSIVVTTYEGVHNHPCEKLMEALSPLLKQVQLLAPVMGML</sequence>
<evidence type="ECO:0000256" key="4">
    <source>
        <dbReference type="ARBA" id="ARBA00023163"/>
    </source>
</evidence>
<keyword evidence="3" id="KW-0238">DNA-binding</keyword>
<dbReference type="InterPro" id="IPR044810">
    <property type="entry name" value="WRKY_plant"/>
</dbReference>
<evidence type="ECO:0000256" key="5">
    <source>
        <dbReference type="ARBA" id="ARBA00023242"/>
    </source>
</evidence>
<keyword evidence="5" id="KW-0539">Nucleus</keyword>
<dbReference type="GO" id="GO:0043565">
    <property type="term" value="F:sequence-specific DNA binding"/>
    <property type="evidence" value="ECO:0007669"/>
    <property type="project" value="InterPro"/>
</dbReference>
<gene>
    <name evidence="8" type="ORF">MUK42_13091</name>
</gene>
<dbReference type="OrthoDB" id="1921377at2759"/>
<dbReference type="SMART" id="SM00774">
    <property type="entry name" value="WRKY"/>
    <property type="match status" value="1"/>
</dbReference>
<dbReference type="Pfam" id="PF03106">
    <property type="entry name" value="WRKY"/>
    <property type="match status" value="1"/>
</dbReference>
<dbReference type="GO" id="GO:0003700">
    <property type="term" value="F:DNA-binding transcription factor activity"/>
    <property type="evidence" value="ECO:0007669"/>
    <property type="project" value="InterPro"/>
</dbReference>
<dbReference type="PANTHER" id="PTHR31221">
    <property type="entry name" value="WRKY TRANSCRIPTION FACTOR PROTEIN 1-RELATED"/>
    <property type="match status" value="1"/>
</dbReference>
<comment type="subcellular location">
    <subcellularLocation>
        <location evidence="1">Nucleus</location>
    </subcellularLocation>
</comment>
<feature type="domain" description="WRKY" evidence="7">
    <location>
        <begin position="92"/>
        <end position="157"/>
    </location>
</feature>
<dbReference type="AlphaFoldDB" id="A0A9E7GL04"/>
<dbReference type="Gene3D" id="2.20.25.80">
    <property type="entry name" value="WRKY domain"/>
    <property type="match status" value="1"/>
</dbReference>